<dbReference type="AlphaFoldDB" id="A0AAV8VCW8"/>
<evidence type="ECO:0000313" key="4">
    <source>
        <dbReference type="Proteomes" id="UP001159042"/>
    </source>
</evidence>
<evidence type="ECO:0000256" key="1">
    <source>
        <dbReference type="SAM" id="MobiDB-lite"/>
    </source>
</evidence>
<feature type="region of interest" description="Disordered" evidence="1">
    <location>
        <begin position="326"/>
        <end position="417"/>
    </location>
</feature>
<feature type="compositionally biased region" description="Polar residues" evidence="1">
    <location>
        <begin position="274"/>
        <end position="283"/>
    </location>
</feature>
<feature type="compositionally biased region" description="Basic and acidic residues" evidence="1">
    <location>
        <begin position="327"/>
        <end position="348"/>
    </location>
</feature>
<evidence type="ECO:0000259" key="2">
    <source>
        <dbReference type="Pfam" id="PF14529"/>
    </source>
</evidence>
<feature type="compositionally biased region" description="Basic and acidic residues" evidence="1">
    <location>
        <begin position="172"/>
        <end position="212"/>
    </location>
</feature>
<feature type="region of interest" description="Disordered" evidence="1">
    <location>
        <begin position="257"/>
        <end position="309"/>
    </location>
</feature>
<dbReference type="Proteomes" id="UP001159042">
    <property type="component" value="Unassembled WGS sequence"/>
</dbReference>
<feature type="compositionally biased region" description="Basic and acidic residues" evidence="1">
    <location>
        <begin position="150"/>
        <end position="161"/>
    </location>
</feature>
<sequence length="624" mass="67477">LRTETIRKAKIASCGESRLNLHNKLLLIKSIIQPQLTYASTAWGHGLQDPPKKDPSSGKHRLEKCGQCPLVRKEQRPTPGPGMDTGARSHQRQSRQVVSQSDGPRKPPPMSGGGLRARSRRDAPTVKATAAGSRKTTADREATLTSEHALPADKSEYHHPDSAQPTSQDGSDICRPRPRHDYSRGLDEPAKKEEKTEKRQKILPSRRGEARTGGDPSKGLHLPDLPSDGAIIARLSAENNELRKRVAELTCELATVRQQATEEAQKAASRHQGPDSQPGNGTPQIPPEVPQAEQPRLPPVVLRKQENWSPVSRLLKDRKANYVKAKMIGDKHHPRDGGRLPPDHKGTEMLRSGSQSRETGAGDRGNPVPPMPKVRPIPKVRSNVAPTTRPVVPQASQKDFGRNASGPQTQPPRPSAVAVPGKSFAAMTAAGTKKPVLFAVASLAQKKPQVDLAGLVGTLSQFQAIISELQKVAQIIPLLQLDTIEAVAVGIRTSRYGEIAVASCYHPPDRTILEQDIEALLTVGPRVIAIGDFIAKAQEWNSRQLNPSGAALRRFLENTADVVAIGPIEPTFNGQGRFAPDVLDIALLKAIPTETDITSYHEGSFDHQSGAANHGGSHPPKETS</sequence>
<keyword evidence="4" id="KW-1185">Reference proteome</keyword>
<feature type="region of interest" description="Disordered" evidence="1">
    <location>
        <begin position="43"/>
        <end position="226"/>
    </location>
</feature>
<dbReference type="PANTHER" id="PTHR33273:SF2">
    <property type="entry name" value="ENDONUCLEASE_EXONUCLEASE_PHOSPHATASE DOMAIN-CONTAINING PROTEIN"/>
    <property type="match status" value="1"/>
</dbReference>
<dbReference type="Gene3D" id="3.60.10.10">
    <property type="entry name" value="Endonuclease/exonuclease/phosphatase"/>
    <property type="match status" value="1"/>
</dbReference>
<feature type="non-terminal residue" evidence="3">
    <location>
        <position position="1"/>
    </location>
</feature>
<evidence type="ECO:0000313" key="3">
    <source>
        <dbReference type="EMBL" id="KAJ8911840.1"/>
    </source>
</evidence>
<dbReference type="GO" id="GO:0003824">
    <property type="term" value="F:catalytic activity"/>
    <property type="evidence" value="ECO:0007669"/>
    <property type="project" value="InterPro"/>
</dbReference>
<protein>
    <recommendedName>
        <fullName evidence="2">Endonuclease/exonuclease/phosphatase domain-containing protein</fullName>
    </recommendedName>
</protein>
<dbReference type="PANTHER" id="PTHR33273">
    <property type="entry name" value="DOMAIN-CONTAINING PROTEIN, PUTATIVE-RELATED"/>
    <property type="match status" value="1"/>
</dbReference>
<name>A0AAV8VCW8_9CUCU</name>
<accession>A0AAV8VCW8</accession>
<dbReference type="EMBL" id="JANEYG010000159">
    <property type="protein sequence ID" value="KAJ8911840.1"/>
    <property type="molecule type" value="Genomic_DNA"/>
</dbReference>
<proteinExistence type="predicted"/>
<dbReference type="SUPFAM" id="SSF56219">
    <property type="entry name" value="DNase I-like"/>
    <property type="match status" value="1"/>
</dbReference>
<organism evidence="3 4">
    <name type="scientific">Exocentrus adspersus</name>
    <dbReference type="NCBI Taxonomy" id="1586481"/>
    <lineage>
        <taxon>Eukaryota</taxon>
        <taxon>Metazoa</taxon>
        <taxon>Ecdysozoa</taxon>
        <taxon>Arthropoda</taxon>
        <taxon>Hexapoda</taxon>
        <taxon>Insecta</taxon>
        <taxon>Pterygota</taxon>
        <taxon>Neoptera</taxon>
        <taxon>Endopterygota</taxon>
        <taxon>Coleoptera</taxon>
        <taxon>Polyphaga</taxon>
        <taxon>Cucujiformia</taxon>
        <taxon>Chrysomeloidea</taxon>
        <taxon>Cerambycidae</taxon>
        <taxon>Lamiinae</taxon>
        <taxon>Acanthocinini</taxon>
        <taxon>Exocentrus</taxon>
    </lineage>
</organism>
<dbReference type="Pfam" id="PF14529">
    <property type="entry name" value="Exo_endo_phos_2"/>
    <property type="match status" value="1"/>
</dbReference>
<dbReference type="InterPro" id="IPR005135">
    <property type="entry name" value="Endo/exonuclease/phosphatase"/>
</dbReference>
<reference evidence="3 4" key="1">
    <citation type="journal article" date="2023" name="Insect Mol. Biol.">
        <title>Genome sequencing provides insights into the evolution of gene families encoding plant cell wall-degrading enzymes in longhorned beetles.</title>
        <authorList>
            <person name="Shin N.R."/>
            <person name="Okamura Y."/>
            <person name="Kirsch R."/>
            <person name="Pauchet Y."/>
        </authorList>
    </citation>
    <scope>NUCLEOTIDE SEQUENCE [LARGE SCALE GENOMIC DNA]</scope>
    <source>
        <strain evidence="3">EAD_L_NR</strain>
    </source>
</reference>
<feature type="domain" description="Endonuclease/exonuclease/phosphatase" evidence="2">
    <location>
        <begin position="500"/>
        <end position="607"/>
    </location>
</feature>
<comment type="caution">
    <text evidence="3">The sequence shown here is derived from an EMBL/GenBank/DDBJ whole genome shotgun (WGS) entry which is preliminary data.</text>
</comment>
<gene>
    <name evidence="3" type="ORF">NQ315_003318</name>
</gene>
<feature type="region of interest" description="Disordered" evidence="1">
    <location>
        <begin position="600"/>
        <end position="624"/>
    </location>
</feature>
<dbReference type="InterPro" id="IPR036691">
    <property type="entry name" value="Endo/exonu/phosph_ase_sf"/>
</dbReference>